<dbReference type="AlphaFoldDB" id="A0AAE1AB78"/>
<gene>
    <name evidence="2" type="ORF">RRG08_010439</name>
</gene>
<sequence>MCGRLRGDTPGLIRLQATGSDSVHQGITARAGRGWRRVAEKKQQHTQPHGGAQLSARVRTPVHCGPGLARPRYATQPASRGKANLCRHRVTSV</sequence>
<protein>
    <submittedName>
        <fullName evidence="2">Uncharacterized protein</fullName>
    </submittedName>
</protein>
<keyword evidence="3" id="KW-1185">Reference proteome</keyword>
<accession>A0AAE1AB78</accession>
<comment type="caution">
    <text evidence="2">The sequence shown here is derived from an EMBL/GenBank/DDBJ whole genome shotgun (WGS) entry which is preliminary data.</text>
</comment>
<dbReference type="EMBL" id="JAWDGP010002271">
    <property type="protein sequence ID" value="KAK3784372.1"/>
    <property type="molecule type" value="Genomic_DNA"/>
</dbReference>
<evidence type="ECO:0000313" key="2">
    <source>
        <dbReference type="EMBL" id="KAK3784372.1"/>
    </source>
</evidence>
<dbReference type="Proteomes" id="UP001283361">
    <property type="component" value="Unassembled WGS sequence"/>
</dbReference>
<proteinExistence type="predicted"/>
<evidence type="ECO:0000256" key="1">
    <source>
        <dbReference type="SAM" id="MobiDB-lite"/>
    </source>
</evidence>
<name>A0AAE1AB78_9GAST</name>
<feature type="region of interest" description="Disordered" evidence="1">
    <location>
        <begin position="41"/>
        <end position="93"/>
    </location>
</feature>
<reference evidence="2" key="1">
    <citation type="journal article" date="2023" name="G3 (Bethesda)">
        <title>A reference genome for the long-term kleptoplast-retaining sea slug Elysia crispata morphotype clarki.</title>
        <authorList>
            <person name="Eastman K.E."/>
            <person name="Pendleton A.L."/>
            <person name="Shaikh M.A."/>
            <person name="Suttiyut T."/>
            <person name="Ogas R."/>
            <person name="Tomko P."/>
            <person name="Gavelis G."/>
            <person name="Widhalm J.R."/>
            <person name="Wisecaver J.H."/>
        </authorList>
    </citation>
    <scope>NUCLEOTIDE SEQUENCE</scope>
    <source>
        <strain evidence="2">ECLA1</strain>
    </source>
</reference>
<evidence type="ECO:0000313" key="3">
    <source>
        <dbReference type="Proteomes" id="UP001283361"/>
    </source>
</evidence>
<organism evidence="2 3">
    <name type="scientific">Elysia crispata</name>
    <name type="common">lettuce slug</name>
    <dbReference type="NCBI Taxonomy" id="231223"/>
    <lineage>
        <taxon>Eukaryota</taxon>
        <taxon>Metazoa</taxon>
        <taxon>Spiralia</taxon>
        <taxon>Lophotrochozoa</taxon>
        <taxon>Mollusca</taxon>
        <taxon>Gastropoda</taxon>
        <taxon>Heterobranchia</taxon>
        <taxon>Euthyneura</taxon>
        <taxon>Panpulmonata</taxon>
        <taxon>Sacoglossa</taxon>
        <taxon>Placobranchoidea</taxon>
        <taxon>Plakobranchidae</taxon>
        <taxon>Elysia</taxon>
    </lineage>
</organism>